<evidence type="ECO:0000313" key="2">
    <source>
        <dbReference type="EMBL" id="GFE52889.1"/>
    </source>
</evidence>
<dbReference type="GO" id="GO:0003677">
    <property type="term" value="F:DNA binding"/>
    <property type="evidence" value="ECO:0007669"/>
    <property type="project" value="InterPro"/>
</dbReference>
<evidence type="ECO:0000313" key="3">
    <source>
        <dbReference type="Proteomes" id="UP001057455"/>
    </source>
</evidence>
<dbReference type="OrthoDB" id="364798at2759"/>
<protein>
    <submittedName>
        <fullName evidence="2">RNA polymerase-associated RTF1, putative</fullName>
    </submittedName>
</protein>
<keyword evidence="3" id="KW-1185">Reference proteome</keyword>
<name>A0A9W5WTK8_BABOV</name>
<dbReference type="Proteomes" id="UP001057455">
    <property type="component" value="Unassembled WGS sequence"/>
</dbReference>
<dbReference type="EMBL" id="BLIY01000003">
    <property type="protein sequence ID" value="GFE52889.1"/>
    <property type="molecule type" value="Genomic_DNA"/>
</dbReference>
<reference evidence="2" key="1">
    <citation type="submission" date="2019-12" db="EMBL/GenBank/DDBJ databases">
        <title>Genome sequence of Babesia ovis.</title>
        <authorList>
            <person name="Yamagishi J."/>
            <person name="Sevinc F."/>
            <person name="Xuan X."/>
        </authorList>
    </citation>
    <scope>NUCLEOTIDE SEQUENCE</scope>
    <source>
        <strain evidence="2">Selcuk</strain>
    </source>
</reference>
<gene>
    <name evidence="2" type="ORF">BaOVIS_002930</name>
</gene>
<organism evidence="2 3">
    <name type="scientific">Babesia ovis</name>
    <dbReference type="NCBI Taxonomy" id="5869"/>
    <lineage>
        <taxon>Eukaryota</taxon>
        <taxon>Sar</taxon>
        <taxon>Alveolata</taxon>
        <taxon>Apicomplexa</taxon>
        <taxon>Aconoidasida</taxon>
        <taxon>Piroplasmida</taxon>
        <taxon>Babesiidae</taxon>
        <taxon>Babesia</taxon>
    </lineage>
</organism>
<dbReference type="Gene3D" id="3.90.70.200">
    <property type="entry name" value="Plus-3 domain"/>
    <property type="match status" value="1"/>
</dbReference>
<dbReference type="InterPro" id="IPR036128">
    <property type="entry name" value="Plus3-like_sf"/>
</dbReference>
<evidence type="ECO:0000256" key="1">
    <source>
        <dbReference type="SAM" id="MobiDB-lite"/>
    </source>
</evidence>
<dbReference type="AlphaFoldDB" id="A0A9W5WTK8"/>
<comment type="caution">
    <text evidence="2">The sequence shown here is derived from an EMBL/GenBank/DDBJ whole genome shotgun (WGS) entry which is preliminary data.</text>
</comment>
<sequence>MVLKLGRSAEGGDIFREDASSSDGEKNMTDFQREMLLAERHAEKLRKRQRENLLNRESGAKRSRDSYQVGEDVIDEDPFDMLNDDDIGSDDIVDGGNINTGGTLFDEDIENVAQAPAVLVNRARISKTRALHILEHPNCSKYIIGSVVRILVNADAAPGSISSQYPHLVNSHAIFKIERLVKTKEYAVYGNSVETSCDHEIQEFLGKTTFTLLGRVMTDRRSDALCKVGLNQICNAQIAQEEIKFGGELIIRDLNRAAINLRNFTFTDDDVRLILERKLFKESMEDGEFQGGRSQLIAAIQRTSHEIELLTELVKNDISKIDQLRALETRKAKLEEQLLTMKAPTRNPIFVKSCPVLRANNEPSARGGAVRKTTQPTPMIMFNNPEPQDAFSNETRKRERRSIADMSYEEQKELVLAYVQHMKRLDANDLGAQNVVSGQEEHDGWANQGLISLKAYCEMNP</sequence>
<feature type="region of interest" description="Disordered" evidence="1">
    <location>
        <begin position="362"/>
        <end position="394"/>
    </location>
</feature>
<proteinExistence type="predicted"/>
<accession>A0A9W5WTK8</accession>